<gene>
    <name evidence="1" type="ORF">HIJ39_11675</name>
</gene>
<accession>A0A7Y0L476</accession>
<reference evidence="1 2" key="1">
    <citation type="submission" date="2020-04" db="EMBL/GenBank/DDBJ databases">
        <authorList>
            <person name="Zhang R."/>
            <person name="Schippers A."/>
        </authorList>
    </citation>
    <scope>NUCLEOTIDE SEQUENCE [LARGE SCALE GENOMIC DNA]</scope>
    <source>
        <strain evidence="1 2">DSM 109850</strain>
    </source>
</reference>
<protein>
    <submittedName>
        <fullName evidence="1">Uncharacterized protein</fullName>
    </submittedName>
</protein>
<comment type="caution">
    <text evidence="1">The sequence shown here is derived from an EMBL/GenBank/DDBJ whole genome shotgun (WGS) entry which is preliminary data.</text>
</comment>
<keyword evidence="2" id="KW-1185">Reference proteome</keyword>
<dbReference type="EMBL" id="JABBVZ010000037">
    <property type="protein sequence ID" value="NMP23007.1"/>
    <property type="molecule type" value="Genomic_DNA"/>
</dbReference>
<dbReference type="RefSeq" id="WP_169099875.1">
    <property type="nucleotide sequence ID" value="NZ_JABBVZ010000037.1"/>
</dbReference>
<evidence type="ECO:0000313" key="1">
    <source>
        <dbReference type="EMBL" id="NMP23007.1"/>
    </source>
</evidence>
<name>A0A7Y0L476_9FIRM</name>
<evidence type="ECO:0000313" key="2">
    <source>
        <dbReference type="Proteomes" id="UP000533476"/>
    </source>
</evidence>
<dbReference type="AlphaFoldDB" id="A0A7Y0L476"/>
<sequence length="318" mass="34523">MVLVLVAGGLAVTLAHPRASAPLPRLWIFYARSRGNQEILYGREYTAKGKPLEPALKIGPLGLVQQVQVASPGVKHSVWVTLGGAVVALDGHRVATRRPAPDGWTILSVRDISGRLYAIAENVRRNRVSAMIWRQNGWVTLASRLPLAITTLETGSGHSLWALSASPHEAQLIPIGGRPGRVIASVAPQGTVGFSGGHPVLPYATGSNGFGYWTGRRHRFRSVYQAAISVTDTTPLWGLGVNGMVPYRQNRFDWRDAVRWPTRQQTTPTVIAGSGPWVAVLDGFSQGEWFNIQTGRFGPSFQIKTPWWAVVRAASLGS</sequence>
<organism evidence="1 2">
    <name type="scientific">Sulfobacillus harzensis</name>
    <dbReference type="NCBI Taxonomy" id="2729629"/>
    <lineage>
        <taxon>Bacteria</taxon>
        <taxon>Bacillati</taxon>
        <taxon>Bacillota</taxon>
        <taxon>Clostridia</taxon>
        <taxon>Eubacteriales</taxon>
        <taxon>Clostridiales Family XVII. Incertae Sedis</taxon>
        <taxon>Sulfobacillus</taxon>
    </lineage>
</organism>
<dbReference type="Proteomes" id="UP000533476">
    <property type="component" value="Unassembled WGS sequence"/>
</dbReference>
<proteinExistence type="predicted"/>